<dbReference type="RefSeq" id="WP_106773945.1">
    <property type="nucleotide sequence ID" value="NZ_PXYK01000020.1"/>
</dbReference>
<evidence type="ECO:0008006" key="4">
    <source>
        <dbReference type="Google" id="ProtNLM"/>
    </source>
</evidence>
<dbReference type="EMBL" id="PXYK01000020">
    <property type="protein sequence ID" value="PSJ56751.1"/>
    <property type="molecule type" value="Genomic_DNA"/>
</dbReference>
<sequence>MTATTRRTGRPIRHEAASHRFAVGQTVRLRNDFGSFPKDSEIYRITATLPPSGNAPQYRIHSDGERHERVTTEDSLQPADTSSEGAGLIERTFGDG</sequence>
<feature type="compositionally biased region" description="Basic and acidic residues" evidence="1">
    <location>
        <begin position="60"/>
        <end position="72"/>
    </location>
</feature>
<name>A0A2P7S2T3_9HYPH</name>
<organism evidence="2 3">
    <name type="scientific">Kumtagia ephedrae</name>
    <dbReference type="NCBI Taxonomy" id="2116701"/>
    <lineage>
        <taxon>Bacteria</taxon>
        <taxon>Pseudomonadati</taxon>
        <taxon>Pseudomonadota</taxon>
        <taxon>Alphaproteobacteria</taxon>
        <taxon>Hyphomicrobiales</taxon>
        <taxon>Phyllobacteriaceae</taxon>
        <taxon>Kumtagia</taxon>
    </lineage>
</organism>
<protein>
    <recommendedName>
        <fullName evidence="4">Cold-shock protein</fullName>
    </recommendedName>
</protein>
<keyword evidence="3" id="KW-1185">Reference proteome</keyword>
<gene>
    <name evidence="2" type="ORF">C7I84_19805</name>
</gene>
<evidence type="ECO:0000313" key="2">
    <source>
        <dbReference type="EMBL" id="PSJ56751.1"/>
    </source>
</evidence>
<dbReference type="AlphaFoldDB" id="A0A2P7S2T3"/>
<reference evidence="2 3" key="1">
    <citation type="submission" date="2018-03" db="EMBL/GenBank/DDBJ databases">
        <title>The draft genome of Mesorhizobium sp. 6GN-30.</title>
        <authorList>
            <person name="Liu L."/>
            <person name="Li L."/>
            <person name="Wang T."/>
            <person name="Zhang X."/>
            <person name="Liang L."/>
        </authorList>
    </citation>
    <scope>NUCLEOTIDE SEQUENCE [LARGE SCALE GENOMIC DNA]</scope>
    <source>
        <strain evidence="2 3">6GN30</strain>
    </source>
</reference>
<accession>A0A2P7S2T3</accession>
<proteinExistence type="predicted"/>
<evidence type="ECO:0000313" key="3">
    <source>
        <dbReference type="Proteomes" id="UP000241229"/>
    </source>
</evidence>
<comment type="caution">
    <text evidence="2">The sequence shown here is derived from an EMBL/GenBank/DDBJ whole genome shotgun (WGS) entry which is preliminary data.</text>
</comment>
<feature type="compositionally biased region" description="Polar residues" evidence="1">
    <location>
        <begin position="73"/>
        <end position="84"/>
    </location>
</feature>
<dbReference type="OrthoDB" id="8020021at2"/>
<evidence type="ECO:0000256" key="1">
    <source>
        <dbReference type="SAM" id="MobiDB-lite"/>
    </source>
</evidence>
<dbReference type="Proteomes" id="UP000241229">
    <property type="component" value="Unassembled WGS sequence"/>
</dbReference>
<feature type="region of interest" description="Disordered" evidence="1">
    <location>
        <begin position="47"/>
        <end position="96"/>
    </location>
</feature>